<evidence type="ECO:0000313" key="1">
    <source>
        <dbReference type="EMBL" id="SGY25902.1"/>
    </source>
</evidence>
<gene>
    <name evidence="1" type="primary">BQ5605_C018g08679</name>
    <name evidence="1" type="ORF">BQ5605_C018G08679</name>
</gene>
<dbReference type="AlphaFoldDB" id="A0A2X0M0N9"/>
<reference evidence="1 2" key="1">
    <citation type="submission" date="2016-11" db="EMBL/GenBank/DDBJ databases">
        <authorList>
            <person name="Jaros S."/>
            <person name="Januszkiewicz K."/>
            <person name="Wedrychowicz H."/>
        </authorList>
    </citation>
    <scope>NUCLEOTIDE SEQUENCE [LARGE SCALE GENOMIC DNA]</scope>
</reference>
<dbReference type="Proteomes" id="UP000249464">
    <property type="component" value="Unassembled WGS sequence"/>
</dbReference>
<accession>A0A2X0M0N9</accession>
<organism evidence="1 2">
    <name type="scientific">Microbotryum silenes-dioicae</name>
    <dbReference type="NCBI Taxonomy" id="796604"/>
    <lineage>
        <taxon>Eukaryota</taxon>
        <taxon>Fungi</taxon>
        <taxon>Dikarya</taxon>
        <taxon>Basidiomycota</taxon>
        <taxon>Pucciniomycotina</taxon>
        <taxon>Microbotryomycetes</taxon>
        <taxon>Microbotryales</taxon>
        <taxon>Microbotryaceae</taxon>
        <taxon>Microbotryum</taxon>
    </lineage>
</organism>
<proteinExistence type="predicted"/>
<sequence>MFSLASAAAVSRSSTIVSTACNTVEPFRTGRLGTARAQAFPAILGHQLPPGSGGRRALAPSTWSSGARAGSAEQLSGFFRTQCSVVTSQYWHLS</sequence>
<dbReference type="EMBL" id="FQNC01000020">
    <property type="protein sequence ID" value="SGY25902.1"/>
    <property type="molecule type" value="Genomic_DNA"/>
</dbReference>
<keyword evidence="2" id="KW-1185">Reference proteome</keyword>
<evidence type="ECO:0000313" key="2">
    <source>
        <dbReference type="Proteomes" id="UP000249464"/>
    </source>
</evidence>
<name>A0A2X0M0N9_9BASI</name>
<protein>
    <submittedName>
        <fullName evidence="1">BQ5605_C018g08679 protein</fullName>
    </submittedName>
</protein>